<evidence type="ECO:0000313" key="6">
    <source>
        <dbReference type="Proteomes" id="UP000272238"/>
    </source>
</evidence>
<evidence type="ECO:0000313" key="5">
    <source>
        <dbReference type="EMBL" id="RKQ18372.1"/>
    </source>
</evidence>
<feature type="compositionally biased region" description="Low complexity" evidence="3">
    <location>
        <begin position="479"/>
        <end position="489"/>
    </location>
</feature>
<keyword evidence="4" id="KW-0812">Transmembrane</keyword>
<organism evidence="5 6">
    <name type="scientific">Ureibacillus endophyticus</name>
    <dbReference type="NCBI Taxonomy" id="1978490"/>
    <lineage>
        <taxon>Bacteria</taxon>
        <taxon>Bacillati</taxon>
        <taxon>Bacillota</taxon>
        <taxon>Bacilli</taxon>
        <taxon>Bacillales</taxon>
        <taxon>Caryophanaceae</taxon>
        <taxon>Ureibacillus</taxon>
    </lineage>
</organism>
<evidence type="ECO:0000256" key="4">
    <source>
        <dbReference type="SAM" id="Phobius"/>
    </source>
</evidence>
<gene>
    <name evidence="5" type="ORF">D8M03_05845</name>
</gene>
<feature type="compositionally biased region" description="Basic and acidic residues" evidence="3">
    <location>
        <begin position="464"/>
        <end position="477"/>
    </location>
</feature>
<dbReference type="InterPro" id="IPR004995">
    <property type="entry name" value="Spore_Ger"/>
</dbReference>
<evidence type="ECO:0000256" key="3">
    <source>
        <dbReference type="SAM" id="MobiDB-lite"/>
    </source>
</evidence>
<accession>A0A494Z8L6</accession>
<feature type="region of interest" description="Disordered" evidence="3">
    <location>
        <begin position="464"/>
        <end position="495"/>
    </location>
</feature>
<dbReference type="PANTHER" id="PTHR22550:SF5">
    <property type="entry name" value="LEUCINE ZIPPER PROTEIN 4"/>
    <property type="match status" value="1"/>
</dbReference>
<sequence length="495" mass="55633">MDTGGQSTFTISTLKELFNKSGDVLFREFPFGQSSVFFIKCNSMVDEQMLYTVVIPNVEELFNSNQPIDENTIGKLPLPELTKITDKEEVIKSIYTGKVLFYIPDNQLLYSTNIPRKPNRTPDETSMEVVIKGPRDNFIEDLSTNIALIRKRLPTNSLCVEKFTIGTRSQTQVAILYFDDIANKDILTELKKQITEIKTDIIISPSIVMEIVNKKNWFLPVTNVTARPDFAIQSLSSGRFLVMVDGSSFAAITPINFFHLIKTAEDFEYPIAFTSFERLLRIIGIVIGVALPAFWIALTLFHQNQLPLQLLATVVIMNRGLPFPAVLEMLILLIMFELLREAGMRLPTKIGGTISIVGGIIIGDAAIRSGITSPAMVVIIALSTIASFTMVNQSLVTIISIARIFFIIITSFLGLFGFFICIYATVFFLATTRVYGTPYFDITADLSWDRIKKSLFRVKNDKYGERPNDLDPQDSDRMNTNNNRGTNNNEKNENS</sequence>
<keyword evidence="4" id="KW-1133">Transmembrane helix</keyword>
<dbReference type="Pfam" id="PF03323">
    <property type="entry name" value="GerA"/>
    <property type="match status" value="1"/>
</dbReference>
<name>A0A494Z8L6_9BACL</name>
<comment type="similarity">
    <text evidence="1">Belongs to the GerABKA family.</text>
</comment>
<dbReference type="GO" id="GO:0009847">
    <property type="term" value="P:spore germination"/>
    <property type="evidence" value="ECO:0007669"/>
    <property type="project" value="InterPro"/>
</dbReference>
<dbReference type="GO" id="GO:0016020">
    <property type="term" value="C:membrane"/>
    <property type="evidence" value="ECO:0007669"/>
    <property type="project" value="InterPro"/>
</dbReference>
<dbReference type="PANTHER" id="PTHR22550">
    <property type="entry name" value="SPORE GERMINATION PROTEIN"/>
    <property type="match status" value="1"/>
</dbReference>
<evidence type="ECO:0000256" key="1">
    <source>
        <dbReference type="ARBA" id="ARBA00005278"/>
    </source>
</evidence>
<proteinExistence type="inferred from homology"/>
<comment type="caution">
    <text evidence="5">The sequence shown here is derived from an EMBL/GenBank/DDBJ whole genome shotgun (WGS) entry which is preliminary data.</text>
</comment>
<evidence type="ECO:0000256" key="2">
    <source>
        <dbReference type="ARBA" id="ARBA00023136"/>
    </source>
</evidence>
<dbReference type="PIRSF" id="PIRSF005690">
    <property type="entry name" value="GerBA"/>
    <property type="match status" value="1"/>
</dbReference>
<dbReference type="EMBL" id="RBZN01000009">
    <property type="protein sequence ID" value="RKQ18372.1"/>
    <property type="molecule type" value="Genomic_DNA"/>
</dbReference>
<reference evidence="5 6" key="1">
    <citation type="journal article" date="2016" name="Antonie Van Leeuwenhoek">
        <title>Lysinibacillus endophyticus sp. nov., an indole-3-acetic acid producing endophytic bacterium isolated from corn root (Zea mays cv. Xinken-5).</title>
        <authorList>
            <person name="Yu J."/>
            <person name="Guan X."/>
            <person name="Liu C."/>
            <person name="Xiang W."/>
            <person name="Yu Z."/>
            <person name="Liu X."/>
            <person name="Wang G."/>
        </authorList>
    </citation>
    <scope>NUCLEOTIDE SEQUENCE [LARGE SCALE GENOMIC DNA]</scope>
    <source>
        <strain evidence="5 6">DSM 100506</strain>
    </source>
</reference>
<protein>
    <submittedName>
        <fullName evidence="5">Spore germination protein</fullName>
    </submittedName>
</protein>
<dbReference type="Proteomes" id="UP000272238">
    <property type="component" value="Unassembled WGS sequence"/>
</dbReference>
<dbReference type="RefSeq" id="WP_121213843.1">
    <property type="nucleotide sequence ID" value="NZ_RBZN01000009.1"/>
</dbReference>
<dbReference type="InterPro" id="IPR050768">
    <property type="entry name" value="UPF0353/GerABKA_families"/>
</dbReference>
<keyword evidence="2 4" id="KW-0472">Membrane</keyword>
<dbReference type="AlphaFoldDB" id="A0A494Z8L6"/>
<feature type="transmembrane region" description="Helical" evidence="4">
    <location>
        <begin position="350"/>
        <end position="367"/>
    </location>
</feature>
<feature type="transmembrane region" description="Helical" evidence="4">
    <location>
        <begin position="279"/>
        <end position="301"/>
    </location>
</feature>
<feature type="transmembrane region" description="Helical" evidence="4">
    <location>
        <begin position="321"/>
        <end position="338"/>
    </location>
</feature>
<dbReference type="OrthoDB" id="9772630at2"/>
<keyword evidence="6" id="KW-1185">Reference proteome</keyword>
<feature type="transmembrane region" description="Helical" evidence="4">
    <location>
        <begin position="404"/>
        <end position="430"/>
    </location>
</feature>
<feature type="transmembrane region" description="Helical" evidence="4">
    <location>
        <begin position="373"/>
        <end position="392"/>
    </location>
</feature>